<organism evidence="2 3">
    <name type="scientific">Nonomuraea spiralis</name>
    <dbReference type="NCBI Taxonomy" id="46182"/>
    <lineage>
        <taxon>Bacteria</taxon>
        <taxon>Bacillati</taxon>
        <taxon>Actinomycetota</taxon>
        <taxon>Actinomycetes</taxon>
        <taxon>Streptosporangiales</taxon>
        <taxon>Streptosporangiaceae</taxon>
        <taxon>Nonomuraea</taxon>
    </lineage>
</organism>
<evidence type="ECO:0000256" key="1">
    <source>
        <dbReference type="SAM" id="Coils"/>
    </source>
</evidence>
<protein>
    <submittedName>
        <fullName evidence="2">Uncharacterized protein</fullName>
    </submittedName>
</protein>
<dbReference type="EMBL" id="JBHMEI010000035">
    <property type="protein sequence ID" value="MFB9206168.1"/>
    <property type="molecule type" value="Genomic_DNA"/>
</dbReference>
<accession>A0ABV5INM9</accession>
<keyword evidence="1" id="KW-0175">Coiled coil</keyword>
<evidence type="ECO:0000313" key="3">
    <source>
        <dbReference type="Proteomes" id="UP001589647"/>
    </source>
</evidence>
<proteinExistence type="predicted"/>
<sequence>MGSNLRWHWAGGTAMSKSEFTRSSVRLAELFQCSAMLRRTRMRAEEIVDEARSLLVEAESAEIADPDRIERLRGQLEEARASYSKVLTAYVTLCRRINEERQEILAMQMEMELNRNSGLPGVA</sequence>
<dbReference type="Proteomes" id="UP001589647">
    <property type="component" value="Unassembled WGS sequence"/>
</dbReference>
<evidence type="ECO:0000313" key="2">
    <source>
        <dbReference type="EMBL" id="MFB9206168.1"/>
    </source>
</evidence>
<feature type="coiled-coil region" evidence="1">
    <location>
        <begin position="41"/>
        <end position="89"/>
    </location>
</feature>
<gene>
    <name evidence="2" type="ORF">ACFFV7_33590</name>
</gene>
<reference evidence="2 3" key="1">
    <citation type="submission" date="2024-09" db="EMBL/GenBank/DDBJ databases">
        <authorList>
            <person name="Sun Q."/>
            <person name="Mori K."/>
        </authorList>
    </citation>
    <scope>NUCLEOTIDE SEQUENCE [LARGE SCALE GENOMIC DNA]</scope>
    <source>
        <strain evidence="2 3">CCM 3426</strain>
    </source>
</reference>
<dbReference type="RefSeq" id="WP_189652934.1">
    <property type="nucleotide sequence ID" value="NZ_BMRC01000033.1"/>
</dbReference>
<keyword evidence="3" id="KW-1185">Reference proteome</keyword>
<name>A0ABV5INM9_9ACTN</name>
<comment type="caution">
    <text evidence="2">The sequence shown here is derived from an EMBL/GenBank/DDBJ whole genome shotgun (WGS) entry which is preliminary data.</text>
</comment>